<dbReference type="Proteomes" id="UP000631312">
    <property type="component" value="Unassembled WGS sequence"/>
</dbReference>
<dbReference type="PIRSF" id="PIRSF010260">
    <property type="entry name" value="UCP010260"/>
    <property type="match status" value="1"/>
</dbReference>
<dbReference type="InterPro" id="IPR014457">
    <property type="entry name" value="UCP010260"/>
</dbReference>
<evidence type="ECO:0000313" key="2">
    <source>
        <dbReference type="EMBL" id="GIE45509.1"/>
    </source>
</evidence>
<reference evidence="3 4" key="1">
    <citation type="submission" date="2020-08" db="EMBL/GenBank/DDBJ databases">
        <title>Sequencing the genomes of 1000 actinobacteria strains.</title>
        <authorList>
            <person name="Klenk H.-P."/>
        </authorList>
    </citation>
    <scope>NUCLEOTIDE SEQUENCE [LARGE SCALE GENOMIC DNA]</scope>
    <source>
        <strain evidence="3 4">DSM 43150</strain>
    </source>
</reference>
<reference evidence="2 5" key="2">
    <citation type="submission" date="2021-01" db="EMBL/GenBank/DDBJ databases">
        <title>Whole genome shotgun sequence of Actinoplanes lobatus NBRC 12513.</title>
        <authorList>
            <person name="Komaki H."/>
            <person name="Tamura T."/>
        </authorList>
    </citation>
    <scope>NUCLEOTIDE SEQUENCE [LARGE SCALE GENOMIC DNA]</scope>
    <source>
        <strain evidence="2 5">NBRC 12513</strain>
    </source>
</reference>
<dbReference type="AlphaFoldDB" id="A0A7W7HNP8"/>
<keyword evidence="5" id="KW-1185">Reference proteome</keyword>
<feature type="domain" description="DUF1990" evidence="1">
    <location>
        <begin position="13"/>
        <end position="162"/>
    </location>
</feature>
<evidence type="ECO:0000313" key="5">
    <source>
        <dbReference type="Proteomes" id="UP000631312"/>
    </source>
</evidence>
<dbReference type="RefSeq" id="WP_223149693.1">
    <property type="nucleotide sequence ID" value="NZ_BOMP01000165.1"/>
</dbReference>
<dbReference type="EMBL" id="JACHNC010000001">
    <property type="protein sequence ID" value="MBB4753894.1"/>
    <property type="molecule type" value="Genomic_DNA"/>
</dbReference>
<name>A0A7W7HNP8_9ACTN</name>
<protein>
    <submittedName>
        <fullName evidence="2">DUF1990 domain-containing protein</fullName>
    </submittedName>
    <submittedName>
        <fullName evidence="3">Uncharacterized protein (UPF0548 family)</fullName>
    </submittedName>
</protein>
<accession>A0A7W7HNP8</accession>
<dbReference type="PANTHER" id="PTHR34202:SF1">
    <property type="entry name" value="UPF0548 PROTEIN"/>
    <property type="match status" value="1"/>
</dbReference>
<dbReference type="InterPro" id="IPR018960">
    <property type="entry name" value="DUF1990"/>
</dbReference>
<evidence type="ECO:0000313" key="3">
    <source>
        <dbReference type="EMBL" id="MBB4753894.1"/>
    </source>
</evidence>
<dbReference type="PANTHER" id="PTHR34202">
    <property type="entry name" value="UPF0548 PROTEIN"/>
    <property type="match status" value="1"/>
</dbReference>
<evidence type="ECO:0000259" key="1">
    <source>
        <dbReference type="Pfam" id="PF09348"/>
    </source>
</evidence>
<comment type="caution">
    <text evidence="3">The sequence shown here is derived from an EMBL/GenBank/DDBJ whole genome shotgun (WGS) entry which is preliminary data.</text>
</comment>
<dbReference type="Proteomes" id="UP000590511">
    <property type="component" value="Unassembled WGS sequence"/>
</dbReference>
<organism evidence="3 4">
    <name type="scientific">Actinoplanes lobatus</name>
    <dbReference type="NCBI Taxonomy" id="113568"/>
    <lineage>
        <taxon>Bacteria</taxon>
        <taxon>Bacillati</taxon>
        <taxon>Actinomycetota</taxon>
        <taxon>Actinomycetes</taxon>
        <taxon>Micromonosporales</taxon>
        <taxon>Micromonosporaceae</taxon>
        <taxon>Actinoplanes</taxon>
    </lineage>
</organism>
<evidence type="ECO:0000313" key="4">
    <source>
        <dbReference type="Proteomes" id="UP000590511"/>
    </source>
</evidence>
<dbReference type="EMBL" id="BOMP01000165">
    <property type="protein sequence ID" value="GIE45509.1"/>
    <property type="molecule type" value="Genomic_DNA"/>
</dbReference>
<dbReference type="Pfam" id="PF09348">
    <property type="entry name" value="DUF1990"/>
    <property type="match status" value="1"/>
</dbReference>
<gene>
    <name evidence="2" type="ORF">Alo02nite_84070</name>
    <name evidence="3" type="ORF">BJ964_008055</name>
</gene>
<sequence length="170" mass="18498">MWTTMMSINTKLTYAEVGATREALLPSGYKHVRRDVDIGAGQETFDRAAAALLHWRMHRAAGIDVTASGPATPGQPVLLRFGVAAPVQVVYRVDQPDRQGFAYGTLPGHPGRGEEAFLVHLTGSGRVRFRITAFSRPATPLARLGGPVTRLIQAYVTNRYVSALRDLSGR</sequence>
<proteinExistence type="predicted"/>